<evidence type="ECO:0000313" key="2">
    <source>
        <dbReference type="Proteomes" id="UP001500571"/>
    </source>
</evidence>
<organism evidence="1 2">
    <name type="scientific">Nocardioides panacihumi</name>
    <dbReference type="NCBI Taxonomy" id="400774"/>
    <lineage>
        <taxon>Bacteria</taxon>
        <taxon>Bacillati</taxon>
        <taxon>Actinomycetota</taxon>
        <taxon>Actinomycetes</taxon>
        <taxon>Propionibacteriales</taxon>
        <taxon>Nocardioidaceae</taxon>
        <taxon>Nocardioides</taxon>
    </lineage>
</organism>
<dbReference type="EMBL" id="BAAAPB010000001">
    <property type="protein sequence ID" value="GAA1947770.1"/>
    <property type="molecule type" value="Genomic_DNA"/>
</dbReference>
<protein>
    <submittedName>
        <fullName evidence="1">Uncharacterized protein</fullName>
    </submittedName>
</protein>
<sequence length="161" mass="17729">MPAYLVALVRHVEDLRDGTHGGADERGDKEAVFVRAADWLAPVAVGVLEEVDATLLLSTGEVADTGLVHEDDGTLARSWTLSWPEQRDRGLEPVTLRVWFGGGFHHPHLRGATVHDWPLNVDEEGEARDLLPLLRSAVAADVHHLVFQSDWRLIPAVGRRG</sequence>
<comment type="caution">
    <text evidence="1">The sequence shown here is derived from an EMBL/GenBank/DDBJ whole genome shotgun (WGS) entry which is preliminary data.</text>
</comment>
<name>A0ABP5BNE8_9ACTN</name>
<accession>A0ABP5BNE8</accession>
<dbReference type="Proteomes" id="UP001500571">
    <property type="component" value="Unassembled WGS sequence"/>
</dbReference>
<proteinExistence type="predicted"/>
<reference evidence="2" key="1">
    <citation type="journal article" date="2019" name="Int. J. Syst. Evol. Microbiol.">
        <title>The Global Catalogue of Microorganisms (GCM) 10K type strain sequencing project: providing services to taxonomists for standard genome sequencing and annotation.</title>
        <authorList>
            <consortium name="The Broad Institute Genomics Platform"/>
            <consortium name="The Broad Institute Genome Sequencing Center for Infectious Disease"/>
            <person name="Wu L."/>
            <person name="Ma J."/>
        </authorList>
    </citation>
    <scope>NUCLEOTIDE SEQUENCE [LARGE SCALE GENOMIC DNA]</scope>
    <source>
        <strain evidence="2">JCM 15309</strain>
    </source>
</reference>
<gene>
    <name evidence="1" type="ORF">GCM10009798_03620</name>
</gene>
<evidence type="ECO:0000313" key="1">
    <source>
        <dbReference type="EMBL" id="GAA1947770.1"/>
    </source>
</evidence>
<keyword evidence="2" id="KW-1185">Reference proteome</keyword>